<keyword evidence="10" id="KW-1185">Reference proteome</keyword>
<dbReference type="EMBL" id="JACHXO010000007">
    <property type="protein sequence ID" value="MBB3196470.1"/>
    <property type="molecule type" value="Genomic_DNA"/>
</dbReference>
<feature type="binding site" evidence="8">
    <location>
        <position position="187"/>
    </location>
    <ligand>
        <name>ATP</name>
        <dbReference type="ChEBI" id="CHEBI:30616"/>
    </ligand>
</feature>
<evidence type="ECO:0000256" key="1">
    <source>
        <dbReference type="ARBA" id="ARBA00009747"/>
    </source>
</evidence>
<comment type="catalytic activity">
    <reaction evidence="8">
        <text>L-threonyl-[protein] + ATP = 3-O-(5'-adenylyl)-L-threonyl-[protein] + diphosphate</text>
        <dbReference type="Rhea" id="RHEA:54292"/>
        <dbReference type="Rhea" id="RHEA-COMP:11060"/>
        <dbReference type="Rhea" id="RHEA-COMP:13847"/>
        <dbReference type="ChEBI" id="CHEBI:30013"/>
        <dbReference type="ChEBI" id="CHEBI:30616"/>
        <dbReference type="ChEBI" id="CHEBI:33019"/>
        <dbReference type="ChEBI" id="CHEBI:138113"/>
        <dbReference type="EC" id="2.7.7.108"/>
    </reaction>
</comment>
<keyword evidence="2 8" id="KW-0808">Transferase</keyword>
<comment type="catalytic activity">
    <reaction evidence="8">
        <text>L-seryl-[protein] + UTP = O-(5'-uridylyl)-L-seryl-[protein] + diphosphate</text>
        <dbReference type="Rhea" id="RHEA:64604"/>
        <dbReference type="Rhea" id="RHEA-COMP:9863"/>
        <dbReference type="Rhea" id="RHEA-COMP:16635"/>
        <dbReference type="ChEBI" id="CHEBI:29999"/>
        <dbReference type="ChEBI" id="CHEBI:33019"/>
        <dbReference type="ChEBI" id="CHEBI:46398"/>
        <dbReference type="ChEBI" id="CHEBI:156051"/>
    </reaction>
</comment>
<protein>
    <recommendedName>
        <fullName evidence="8">Protein nucleotidyltransferase YdiU</fullName>
        <ecNumber evidence="8">2.7.7.-</ecNumber>
    </recommendedName>
    <alternativeName>
        <fullName evidence="8">Protein adenylyltransferase YdiU</fullName>
        <ecNumber evidence="8">2.7.7.108</ecNumber>
    </alternativeName>
    <alternativeName>
        <fullName evidence="8">Protein uridylyltransferase YdiU</fullName>
        <ecNumber evidence="8">2.7.7.-</ecNumber>
    </alternativeName>
</protein>
<dbReference type="HAMAP" id="MF_00692">
    <property type="entry name" value="SelO"/>
    <property type="match status" value="1"/>
</dbReference>
<organism evidence="9 10">
    <name type="scientific">Roseateles terrae</name>
    <dbReference type="NCBI Taxonomy" id="431060"/>
    <lineage>
        <taxon>Bacteria</taxon>
        <taxon>Pseudomonadati</taxon>
        <taxon>Pseudomonadota</taxon>
        <taxon>Betaproteobacteria</taxon>
        <taxon>Burkholderiales</taxon>
        <taxon>Sphaerotilaceae</taxon>
        <taxon>Roseateles</taxon>
    </lineage>
</organism>
<keyword evidence="7 8" id="KW-0460">Magnesium</keyword>
<name>A0ABR6GWJ0_9BURK</name>
<evidence type="ECO:0000256" key="3">
    <source>
        <dbReference type="ARBA" id="ARBA00022695"/>
    </source>
</evidence>
<dbReference type="Pfam" id="PF02696">
    <property type="entry name" value="SelO"/>
    <property type="match status" value="1"/>
</dbReference>
<feature type="binding site" evidence="8">
    <location>
        <position position="103"/>
    </location>
    <ligand>
        <name>ATP</name>
        <dbReference type="ChEBI" id="CHEBI:30616"/>
    </ligand>
</feature>
<comment type="catalytic activity">
    <reaction evidence="8">
        <text>L-histidyl-[protein] + UTP = N(tele)-(5'-uridylyl)-L-histidyl-[protein] + diphosphate</text>
        <dbReference type="Rhea" id="RHEA:83891"/>
        <dbReference type="Rhea" id="RHEA-COMP:9745"/>
        <dbReference type="Rhea" id="RHEA-COMP:20239"/>
        <dbReference type="ChEBI" id="CHEBI:29979"/>
        <dbReference type="ChEBI" id="CHEBI:33019"/>
        <dbReference type="ChEBI" id="CHEBI:46398"/>
        <dbReference type="ChEBI" id="CHEBI:233474"/>
    </reaction>
</comment>
<gene>
    <name evidence="8" type="primary">ydiU</name>
    <name evidence="8" type="synonym">selO</name>
    <name evidence="9" type="ORF">FHS28_003882</name>
</gene>
<keyword evidence="6 8" id="KW-0067">ATP-binding</keyword>
<feature type="binding site" evidence="8">
    <location>
        <position position="123"/>
    </location>
    <ligand>
        <name>ATP</name>
        <dbReference type="ChEBI" id="CHEBI:30616"/>
    </ligand>
</feature>
<comment type="caution">
    <text evidence="9">The sequence shown here is derived from an EMBL/GenBank/DDBJ whole genome shotgun (WGS) entry which is preliminary data.</text>
</comment>
<comment type="catalytic activity">
    <reaction evidence="8">
        <text>L-tyrosyl-[protein] + UTP = O-(5'-uridylyl)-L-tyrosyl-[protein] + diphosphate</text>
        <dbReference type="Rhea" id="RHEA:83887"/>
        <dbReference type="Rhea" id="RHEA-COMP:10136"/>
        <dbReference type="Rhea" id="RHEA-COMP:20238"/>
        <dbReference type="ChEBI" id="CHEBI:33019"/>
        <dbReference type="ChEBI" id="CHEBI:46398"/>
        <dbReference type="ChEBI" id="CHEBI:46858"/>
        <dbReference type="ChEBI" id="CHEBI:90602"/>
    </reaction>
</comment>
<feature type="binding site" evidence="8">
    <location>
        <position position="136"/>
    </location>
    <ligand>
        <name>ATP</name>
        <dbReference type="ChEBI" id="CHEBI:30616"/>
    </ligand>
</feature>
<evidence type="ECO:0000313" key="9">
    <source>
        <dbReference type="EMBL" id="MBB3196470.1"/>
    </source>
</evidence>
<comment type="catalytic activity">
    <reaction evidence="8">
        <text>L-tyrosyl-[protein] + ATP = O-(5'-adenylyl)-L-tyrosyl-[protein] + diphosphate</text>
        <dbReference type="Rhea" id="RHEA:54288"/>
        <dbReference type="Rhea" id="RHEA-COMP:10136"/>
        <dbReference type="Rhea" id="RHEA-COMP:13846"/>
        <dbReference type="ChEBI" id="CHEBI:30616"/>
        <dbReference type="ChEBI" id="CHEBI:33019"/>
        <dbReference type="ChEBI" id="CHEBI:46858"/>
        <dbReference type="ChEBI" id="CHEBI:83624"/>
        <dbReference type="EC" id="2.7.7.108"/>
    </reaction>
</comment>
<comment type="cofactor">
    <cofactor evidence="8">
        <name>Mg(2+)</name>
        <dbReference type="ChEBI" id="CHEBI:18420"/>
    </cofactor>
    <cofactor evidence="8">
        <name>Mn(2+)</name>
        <dbReference type="ChEBI" id="CHEBI:29035"/>
    </cofactor>
</comment>
<evidence type="ECO:0000256" key="4">
    <source>
        <dbReference type="ARBA" id="ARBA00022723"/>
    </source>
</evidence>
<dbReference type="PANTHER" id="PTHR32057">
    <property type="entry name" value="PROTEIN ADENYLYLTRANSFERASE SELO, MITOCHONDRIAL"/>
    <property type="match status" value="1"/>
</dbReference>
<dbReference type="RefSeq" id="WP_246410366.1">
    <property type="nucleotide sequence ID" value="NZ_JACHXO010000007.1"/>
</dbReference>
<comment type="catalytic activity">
    <reaction evidence="8">
        <text>L-seryl-[protein] + ATP = 3-O-(5'-adenylyl)-L-seryl-[protein] + diphosphate</text>
        <dbReference type="Rhea" id="RHEA:58120"/>
        <dbReference type="Rhea" id="RHEA-COMP:9863"/>
        <dbReference type="Rhea" id="RHEA-COMP:15073"/>
        <dbReference type="ChEBI" id="CHEBI:29999"/>
        <dbReference type="ChEBI" id="CHEBI:30616"/>
        <dbReference type="ChEBI" id="CHEBI:33019"/>
        <dbReference type="ChEBI" id="CHEBI:142516"/>
        <dbReference type="EC" id="2.7.7.108"/>
    </reaction>
</comment>
<evidence type="ECO:0000256" key="7">
    <source>
        <dbReference type="ARBA" id="ARBA00022842"/>
    </source>
</evidence>
<feature type="binding site" evidence="8">
    <location>
        <position position="273"/>
    </location>
    <ligand>
        <name>Mg(2+)</name>
        <dbReference type="ChEBI" id="CHEBI:18420"/>
    </ligand>
</feature>
<feature type="binding site" evidence="8">
    <location>
        <position position="101"/>
    </location>
    <ligand>
        <name>ATP</name>
        <dbReference type="ChEBI" id="CHEBI:30616"/>
    </ligand>
</feature>
<comment type="similarity">
    <text evidence="1 8">Belongs to the SELO family.</text>
</comment>
<feature type="binding site" evidence="8">
    <location>
        <position position="135"/>
    </location>
    <ligand>
        <name>ATP</name>
        <dbReference type="ChEBI" id="CHEBI:30616"/>
    </ligand>
</feature>
<comment type="function">
    <text evidence="8">Nucleotidyltransferase involved in the post-translational modification of proteins. It can catalyze the addition of adenosine monophosphate (AMP) or uridine monophosphate (UMP) to a protein, resulting in modifications known as AMPylation and UMPylation.</text>
</comment>
<sequence>MFAPSGAAVESSSSPFPPRFSNRFHQLGPAFFTELKASSLPDPHWIAVSPSCSELLGWPADWWERPDALAAFSGNAPLPGMQPLASVYSGHQFGVWAGQLGDGRALWLGEVEAPGGPLELQLKGAGQTPYSRRGDGRAVLRSSIREYLCSEAMAGLGIPTTRALCLVGSQVLKVQREAVETAAVVTRVAPSFLRFGHFEHFAHHGQHDQLRELFDYFLQAYAPDCADAPNPVPAVLARVCAQTAELIAQWQAVGFMHGVMNTDNMSMLGLTIDYGPFGFMDGFNPAHICNHSDHQGRYAFARQPQIGLWNLHALAQALFPLMPTADSDADAAAEELQEALEVYRERFGQALLGAMRAKLGLQDALDDDGLLIDDWLRLLAKHQSDYTLAHRRLSAFDPDQPADAPVHAPLRDLFLDREAFDAWALRYAERLKKSAADPSMSSEARSARMNAVNPAVVLRNHLAQTAIERAEAGDFSEVQRLQQVLSRPYDDPLNPADAGLPPDWAQHLEVSCSS</sequence>
<feature type="binding site" evidence="8">
    <location>
        <position position="194"/>
    </location>
    <ligand>
        <name>ATP</name>
        <dbReference type="ChEBI" id="CHEBI:30616"/>
    </ligand>
</feature>
<dbReference type="EC" id="2.7.7.108" evidence="8"/>
<accession>A0ABR6GWJ0</accession>
<feature type="active site" description="Proton acceptor" evidence="8">
    <location>
        <position position="263"/>
    </location>
</feature>
<feature type="binding site" evidence="8">
    <location>
        <position position="104"/>
    </location>
    <ligand>
        <name>ATP</name>
        <dbReference type="ChEBI" id="CHEBI:30616"/>
    </ligand>
</feature>
<keyword evidence="4 8" id="KW-0479">Metal-binding</keyword>
<evidence type="ECO:0000256" key="5">
    <source>
        <dbReference type="ARBA" id="ARBA00022741"/>
    </source>
</evidence>
<dbReference type="NCBIfam" id="NF000658">
    <property type="entry name" value="PRK00029.1"/>
    <property type="match status" value="1"/>
</dbReference>
<feature type="binding site" evidence="8">
    <location>
        <position position="273"/>
    </location>
    <ligand>
        <name>ATP</name>
        <dbReference type="ChEBI" id="CHEBI:30616"/>
    </ligand>
</feature>
<evidence type="ECO:0000256" key="2">
    <source>
        <dbReference type="ARBA" id="ARBA00022679"/>
    </source>
</evidence>
<proteinExistence type="inferred from homology"/>
<dbReference type="PANTHER" id="PTHR32057:SF14">
    <property type="entry name" value="PROTEIN ADENYLYLTRANSFERASE SELO, MITOCHONDRIAL"/>
    <property type="match status" value="1"/>
</dbReference>
<evidence type="ECO:0000313" key="10">
    <source>
        <dbReference type="Proteomes" id="UP000574369"/>
    </source>
</evidence>
<dbReference type="Proteomes" id="UP000574369">
    <property type="component" value="Unassembled WGS sequence"/>
</dbReference>
<keyword evidence="8" id="KW-0464">Manganese</keyword>
<keyword evidence="3 8" id="KW-0548">Nucleotidyltransferase</keyword>
<dbReference type="InterPro" id="IPR003846">
    <property type="entry name" value="SelO"/>
</dbReference>
<reference evidence="9 10" key="1">
    <citation type="submission" date="2020-08" db="EMBL/GenBank/DDBJ databases">
        <title>Genomic Encyclopedia of Type Strains, Phase III (KMG-III): the genomes of soil and plant-associated and newly described type strains.</title>
        <authorList>
            <person name="Whitman W."/>
        </authorList>
    </citation>
    <scope>NUCLEOTIDE SEQUENCE [LARGE SCALE GENOMIC DNA]</scope>
    <source>
        <strain evidence="9 10">CECT 7247</strain>
    </source>
</reference>
<evidence type="ECO:0000256" key="8">
    <source>
        <dbReference type="HAMAP-Rule" id="MF_00692"/>
    </source>
</evidence>
<keyword evidence="5 8" id="KW-0547">Nucleotide-binding</keyword>
<evidence type="ECO:0000256" key="6">
    <source>
        <dbReference type="ARBA" id="ARBA00022840"/>
    </source>
</evidence>
<feature type="binding site" evidence="8">
    <location>
        <position position="264"/>
    </location>
    <ligand>
        <name>Mg(2+)</name>
        <dbReference type="ChEBI" id="CHEBI:18420"/>
    </ligand>
</feature>
<dbReference type="EC" id="2.7.7.-" evidence="8"/>